<dbReference type="GO" id="GO:0051073">
    <property type="term" value="F:adenosylcobinamide-GDP ribazoletransferase activity"/>
    <property type="evidence" value="ECO:0007669"/>
    <property type="project" value="UniProtKB-UniRule"/>
</dbReference>
<dbReference type="InterPro" id="IPR003805">
    <property type="entry name" value="CobS"/>
</dbReference>
<comment type="function">
    <text evidence="14 19">Joins adenosylcobinamide-GDP and alpha-ribazole to generate adenosylcobalamin (Ado-cobalamin). Also synthesizes adenosylcobalamin 5'-phosphate from adenosylcobinamide-GDP and alpha-ribazole 5'-phosphate.</text>
</comment>
<feature type="transmembrane region" description="Helical" evidence="19">
    <location>
        <begin position="177"/>
        <end position="196"/>
    </location>
</feature>
<dbReference type="PANTHER" id="PTHR34148">
    <property type="entry name" value="ADENOSYLCOBINAMIDE-GDP RIBAZOLETRANSFERASE"/>
    <property type="match status" value="1"/>
</dbReference>
<dbReference type="OrthoDB" id="9794626at2"/>
<evidence type="ECO:0000256" key="19">
    <source>
        <dbReference type="HAMAP-Rule" id="MF_00719"/>
    </source>
</evidence>
<comment type="catalytic activity">
    <reaction evidence="18 19">
        <text>alpha-ribazole 5'-phosphate + adenosylcob(III)inamide-GDP = adenosylcob(III)alamin 5'-phosphate + GMP + H(+)</text>
        <dbReference type="Rhea" id="RHEA:23560"/>
        <dbReference type="ChEBI" id="CHEBI:15378"/>
        <dbReference type="ChEBI" id="CHEBI:57918"/>
        <dbReference type="ChEBI" id="CHEBI:58115"/>
        <dbReference type="ChEBI" id="CHEBI:60487"/>
        <dbReference type="ChEBI" id="CHEBI:60493"/>
        <dbReference type="EC" id="2.7.8.26"/>
    </reaction>
</comment>
<evidence type="ECO:0000256" key="3">
    <source>
        <dbReference type="ARBA" id="ARBA00004663"/>
    </source>
</evidence>
<dbReference type="GO" id="GO:0009236">
    <property type="term" value="P:cobalamin biosynthetic process"/>
    <property type="evidence" value="ECO:0007669"/>
    <property type="project" value="UniProtKB-UniRule"/>
</dbReference>
<feature type="transmembrane region" description="Helical" evidence="19">
    <location>
        <begin position="134"/>
        <end position="157"/>
    </location>
</feature>
<dbReference type="EMBL" id="FQVH01000011">
    <property type="protein sequence ID" value="SHF07472.1"/>
    <property type="molecule type" value="Genomic_DNA"/>
</dbReference>
<feature type="transmembrane region" description="Helical" evidence="19">
    <location>
        <begin position="66"/>
        <end position="88"/>
    </location>
</feature>
<protein>
    <recommendedName>
        <fullName evidence="6 19">Adenosylcobinamide-GDP ribazoletransferase</fullName>
        <ecNumber evidence="5 19">2.7.8.26</ecNumber>
    </recommendedName>
    <alternativeName>
        <fullName evidence="16 19">Cobalamin synthase</fullName>
    </alternativeName>
    <alternativeName>
        <fullName evidence="15 19">Cobalamin-5'-phosphate synthase</fullName>
    </alternativeName>
</protein>
<dbReference type="EC" id="2.7.8.26" evidence="5 19"/>
<comment type="pathway">
    <text evidence="3 19">Cofactor biosynthesis; adenosylcobalamin biosynthesis; adenosylcobalamin from cob(II)yrinate a,c-diamide: step 7/7.</text>
</comment>
<evidence type="ECO:0000256" key="12">
    <source>
        <dbReference type="ARBA" id="ARBA00022989"/>
    </source>
</evidence>
<keyword evidence="21" id="KW-1185">Reference proteome</keyword>
<keyword evidence="8 19" id="KW-0169">Cobalamin biosynthesis</keyword>
<dbReference type="GO" id="GO:0008818">
    <property type="term" value="F:cobalamin 5'-phosphate synthase activity"/>
    <property type="evidence" value="ECO:0007669"/>
    <property type="project" value="UniProtKB-UniRule"/>
</dbReference>
<organism evidence="20 21">
    <name type="scientific">Caldanaerobius fijiensis DSM 17918</name>
    <dbReference type="NCBI Taxonomy" id="1121256"/>
    <lineage>
        <taxon>Bacteria</taxon>
        <taxon>Bacillati</taxon>
        <taxon>Bacillota</taxon>
        <taxon>Clostridia</taxon>
        <taxon>Thermoanaerobacterales</taxon>
        <taxon>Thermoanaerobacteraceae</taxon>
        <taxon>Caldanaerobius</taxon>
    </lineage>
</organism>
<dbReference type="RefSeq" id="WP_073343023.1">
    <property type="nucleotide sequence ID" value="NZ_FQVH01000011.1"/>
</dbReference>
<keyword evidence="9 19" id="KW-0808">Transferase</keyword>
<feature type="transmembrane region" description="Helical" evidence="19">
    <location>
        <begin position="232"/>
        <end position="251"/>
    </location>
</feature>
<evidence type="ECO:0000256" key="17">
    <source>
        <dbReference type="ARBA" id="ARBA00048623"/>
    </source>
</evidence>
<proteinExistence type="inferred from homology"/>
<comment type="cofactor">
    <cofactor evidence="1 19">
        <name>Mg(2+)</name>
        <dbReference type="ChEBI" id="CHEBI:18420"/>
    </cofactor>
</comment>
<feature type="transmembrane region" description="Helical" evidence="19">
    <location>
        <begin position="109"/>
        <end position="128"/>
    </location>
</feature>
<evidence type="ECO:0000256" key="7">
    <source>
        <dbReference type="ARBA" id="ARBA00022475"/>
    </source>
</evidence>
<sequence length="252" mass="28077">MKELKRFVLMLQFMTRIPIPISLEVDEDDFGRGSKYFPIIGFILGLALYFTYYMSQMELPDEISVIIAVAMSYVLTGSMHIDGLADTFDGLFSAKSREKILEIMKDSRIGTNGVLAILFMVLLKIFFLANTDPLYIPVALIIAPVMGRLAMLPALVFSKSAREGKGLGGLFIGKVKYMDMIIGLAFALIIGFFFSYVSYADILFMTAAALMSGFIITAYIQWRIGGMTGDTLGSISEITELIVYAYIFLWAR</sequence>
<gene>
    <name evidence="19" type="primary">cobS</name>
    <name evidence="20" type="ORF">SAMN02746089_01252</name>
</gene>
<keyword evidence="7 19" id="KW-1003">Cell membrane</keyword>
<dbReference type="HAMAP" id="MF_00719">
    <property type="entry name" value="CobS"/>
    <property type="match status" value="1"/>
</dbReference>
<evidence type="ECO:0000256" key="4">
    <source>
        <dbReference type="ARBA" id="ARBA00010561"/>
    </source>
</evidence>
<dbReference type="Pfam" id="PF02654">
    <property type="entry name" value="CobS"/>
    <property type="match status" value="1"/>
</dbReference>
<keyword evidence="13 19" id="KW-0472">Membrane</keyword>
<evidence type="ECO:0000256" key="5">
    <source>
        <dbReference type="ARBA" id="ARBA00013200"/>
    </source>
</evidence>
<evidence type="ECO:0000256" key="18">
    <source>
        <dbReference type="ARBA" id="ARBA00049504"/>
    </source>
</evidence>
<reference evidence="20 21" key="1">
    <citation type="submission" date="2016-11" db="EMBL/GenBank/DDBJ databases">
        <authorList>
            <person name="Jaros S."/>
            <person name="Januszkiewicz K."/>
            <person name="Wedrychowicz H."/>
        </authorList>
    </citation>
    <scope>NUCLEOTIDE SEQUENCE [LARGE SCALE GENOMIC DNA]</scope>
    <source>
        <strain evidence="20 21">DSM 17918</strain>
    </source>
</reference>
<evidence type="ECO:0000256" key="2">
    <source>
        <dbReference type="ARBA" id="ARBA00004651"/>
    </source>
</evidence>
<keyword evidence="12 19" id="KW-1133">Transmembrane helix</keyword>
<dbReference type="Proteomes" id="UP000184088">
    <property type="component" value="Unassembled WGS sequence"/>
</dbReference>
<keyword evidence="11 19" id="KW-0460">Magnesium</keyword>
<dbReference type="GO" id="GO:0005886">
    <property type="term" value="C:plasma membrane"/>
    <property type="evidence" value="ECO:0007669"/>
    <property type="project" value="UniProtKB-SubCell"/>
</dbReference>
<evidence type="ECO:0000256" key="15">
    <source>
        <dbReference type="ARBA" id="ARBA00032605"/>
    </source>
</evidence>
<comment type="subcellular location">
    <subcellularLocation>
        <location evidence="2 19">Cell membrane</location>
        <topology evidence="2 19">Multi-pass membrane protein</topology>
    </subcellularLocation>
</comment>
<dbReference type="NCBIfam" id="TIGR00317">
    <property type="entry name" value="cobS"/>
    <property type="match status" value="1"/>
</dbReference>
<evidence type="ECO:0000313" key="21">
    <source>
        <dbReference type="Proteomes" id="UP000184088"/>
    </source>
</evidence>
<evidence type="ECO:0000256" key="13">
    <source>
        <dbReference type="ARBA" id="ARBA00023136"/>
    </source>
</evidence>
<feature type="transmembrane region" description="Helical" evidence="19">
    <location>
        <begin position="202"/>
        <end position="220"/>
    </location>
</feature>
<dbReference type="STRING" id="1121256.SAMN02746089_01252"/>
<feature type="transmembrane region" description="Helical" evidence="19">
    <location>
        <begin position="36"/>
        <end position="54"/>
    </location>
</feature>
<evidence type="ECO:0000313" key="20">
    <source>
        <dbReference type="EMBL" id="SHF07472.1"/>
    </source>
</evidence>
<evidence type="ECO:0000256" key="9">
    <source>
        <dbReference type="ARBA" id="ARBA00022679"/>
    </source>
</evidence>
<evidence type="ECO:0000256" key="8">
    <source>
        <dbReference type="ARBA" id="ARBA00022573"/>
    </source>
</evidence>
<evidence type="ECO:0000256" key="6">
    <source>
        <dbReference type="ARBA" id="ARBA00015850"/>
    </source>
</evidence>
<dbReference type="UniPathway" id="UPA00148">
    <property type="reaction ID" value="UER00238"/>
</dbReference>
<keyword evidence="10 19" id="KW-0812">Transmembrane</keyword>
<dbReference type="AlphaFoldDB" id="A0A1M4YPN4"/>
<comment type="similarity">
    <text evidence="4 19">Belongs to the CobS family.</text>
</comment>
<evidence type="ECO:0000256" key="10">
    <source>
        <dbReference type="ARBA" id="ARBA00022692"/>
    </source>
</evidence>
<name>A0A1M4YPN4_9THEO</name>
<evidence type="ECO:0000256" key="14">
    <source>
        <dbReference type="ARBA" id="ARBA00025228"/>
    </source>
</evidence>
<evidence type="ECO:0000256" key="11">
    <source>
        <dbReference type="ARBA" id="ARBA00022842"/>
    </source>
</evidence>
<evidence type="ECO:0000256" key="1">
    <source>
        <dbReference type="ARBA" id="ARBA00001946"/>
    </source>
</evidence>
<accession>A0A1M4YPN4</accession>
<comment type="catalytic activity">
    <reaction evidence="17 19">
        <text>alpha-ribazole + adenosylcob(III)inamide-GDP = adenosylcob(III)alamin + GMP + H(+)</text>
        <dbReference type="Rhea" id="RHEA:16049"/>
        <dbReference type="ChEBI" id="CHEBI:10329"/>
        <dbReference type="ChEBI" id="CHEBI:15378"/>
        <dbReference type="ChEBI" id="CHEBI:18408"/>
        <dbReference type="ChEBI" id="CHEBI:58115"/>
        <dbReference type="ChEBI" id="CHEBI:60487"/>
        <dbReference type="EC" id="2.7.8.26"/>
    </reaction>
</comment>
<evidence type="ECO:0000256" key="16">
    <source>
        <dbReference type="ARBA" id="ARBA00032853"/>
    </source>
</evidence>
<dbReference type="PANTHER" id="PTHR34148:SF1">
    <property type="entry name" value="ADENOSYLCOBINAMIDE-GDP RIBAZOLETRANSFERASE"/>
    <property type="match status" value="1"/>
</dbReference>